<dbReference type="AlphaFoldDB" id="A0A2S2CZC5"/>
<dbReference type="EMBL" id="CP029358">
    <property type="protein sequence ID" value="AWK89874.1"/>
    <property type="molecule type" value="Genomic_DNA"/>
</dbReference>
<accession>A0A2S2CZC5</accession>
<name>A0A2S2CZC5_9PROT</name>
<dbReference type="Proteomes" id="UP000245629">
    <property type="component" value="Plasmid unnamed3"/>
</dbReference>
<keyword evidence="2" id="KW-1185">Reference proteome</keyword>
<proteinExistence type="predicted"/>
<evidence type="ECO:0000313" key="2">
    <source>
        <dbReference type="Proteomes" id="UP000245629"/>
    </source>
</evidence>
<reference evidence="2" key="1">
    <citation type="submission" date="2018-05" db="EMBL/GenBank/DDBJ databases">
        <title>Azospirillum thermophila sp. nov., a novel isolated from hot spring.</title>
        <authorList>
            <person name="Zhao Z."/>
        </authorList>
    </citation>
    <scope>NUCLEOTIDE SEQUENCE [LARGE SCALE GENOMIC DNA]</scope>
    <source>
        <strain evidence="2">CFH 70021</strain>
        <plasmid evidence="2">unnamed3</plasmid>
    </source>
</reference>
<sequence>MTDHAMQRRADARPTSEAWHVVQQAQGRVRQTVATGDGIPVNDDAGLERVAEVMGAKAMR</sequence>
<evidence type="ECO:0000313" key="1">
    <source>
        <dbReference type="EMBL" id="AWK89874.1"/>
    </source>
</evidence>
<dbReference type="RefSeq" id="WP_109333608.1">
    <property type="nucleotide sequence ID" value="NZ_CP029358.1"/>
</dbReference>
<keyword evidence="1" id="KW-0614">Plasmid</keyword>
<protein>
    <submittedName>
        <fullName evidence="1">Uncharacterized protein</fullName>
    </submittedName>
</protein>
<dbReference type="KEGG" id="azz:DEW08_28040"/>
<gene>
    <name evidence="1" type="ORF">DEW08_28040</name>
</gene>
<organism evidence="1 2">
    <name type="scientific">Azospirillum thermophilum</name>
    <dbReference type="NCBI Taxonomy" id="2202148"/>
    <lineage>
        <taxon>Bacteria</taxon>
        <taxon>Pseudomonadati</taxon>
        <taxon>Pseudomonadota</taxon>
        <taxon>Alphaproteobacteria</taxon>
        <taxon>Rhodospirillales</taxon>
        <taxon>Azospirillaceae</taxon>
        <taxon>Azospirillum</taxon>
    </lineage>
</organism>
<geneLocation type="plasmid" evidence="1 2">
    <name>unnamed3</name>
</geneLocation>